<evidence type="ECO:0000259" key="2">
    <source>
        <dbReference type="Pfam" id="PF02872"/>
    </source>
</evidence>
<dbReference type="Pfam" id="PF02872">
    <property type="entry name" value="5_nucleotid_C"/>
    <property type="match status" value="1"/>
</dbReference>
<dbReference type="PANTHER" id="PTHR11575">
    <property type="entry name" value="5'-NUCLEOTIDASE-RELATED"/>
    <property type="match status" value="1"/>
</dbReference>
<accession>A0A0R2JBY8</accession>
<dbReference type="InterPro" id="IPR008334">
    <property type="entry name" value="5'-Nucleotdase_C"/>
</dbReference>
<dbReference type="STRING" id="1616.IV73_GL001086"/>
<dbReference type="GO" id="GO:0008253">
    <property type="term" value="F:5'-nucleotidase activity"/>
    <property type="evidence" value="ECO:0007669"/>
    <property type="project" value="TreeGrafter"/>
</dbReference>
<sequence>MSEKIVILHTNDLHSHLERWPKIRRFLVNQRKSALREGVTTLTFDIGDALDREHALTEASQGQANVALMNQIEYDGVTIGNNEGLGLNHEDLNRLYDDANFPVLLGNITDTQTGEIPLWAHSYEIITTPEGHHIGVIGLTAPFELTYPLMGWTPETAESALRRILGKLAGKTDYNILLSHLGLPTDRYLADHFEDLNLILGAHTHHHLPKGEWRNQTLLAAAGRYGEYIGQIGLELNHGKILGSWAETVATDTLPVLPKDAAEISEYQQQGINYLKKQKVGYLEQPYQRDVKAPRRLIDLGLGTLMERTDTDLAMLSTGMFLTDLPAGEIDQEMLHTMLPHAVHAMRTQLSGRDVIRLMQEVQKNRNYLLGGPVHGMGFRGKKWGEIIWSGLTLTADGNVLVHNEPINLTKKYTIGSLDHYSFFPFFPTLEIAGNNQMFYDTVFREDFAQYIRNHFPN</sequence>
<dbReference type="InterPro" id="IPR006179">
    <property type="entry name" value="5_nucleotidase/apyrase"/>
</dbReference>
<dbReference type="InterPro" id="IPR011240">
    <property type="entry name" value="Pesterase_YunD"/>
</dbReference>
<reference evidence="3 4" key="1">
    <citation type="journal article" date="2015" name="Genome Announc.">
        <title>Expanding the biotechnology potential of lactobacilli through comparative genomics of 213 strains and associated genera.</title>
        <authorList>
            <person name="Sun Z."/>
            <person name="Harris H.M."/>
            <person name="McCann A."/>
            <person name="Guo C."/>
            <person name="Argimon S."/>
            <person name="Zhang W."/>
            <person name="Yang X."/>
            <person name="Jeffery I.B."/>
            <person name="Cooney J.C."/>
            <person name="Kagawa T.F."/>
            <person name="Liu W."/>
            <person name="Song Y."/>
            <person name="Salvetti E."/>
            <person name="Wrobel A."/>
            <person name="Rasinkangas P."/>
            <person name="Parkhill J."/>
            <person name="Rea M.C."/>
            <person name="O'Sullivan O."/>
            <person name="Ritari J."/>
            <person name="Douillard F.P."/>
            <person name="Paul Ross R."/>
            <person name="Yang R."/>
            <person name="Briner A.E."/>
            <person name="Felis G.E."/>
            <person name="de Vos W.M."/>
            <person name="Barrangou R."/>
            <person name="Klaenhammer T.R."/>
            <person name="Caufield P.W."/>
            <person name="Cui Y."/>
            <person name="Zhang H."/>
            <person name="O'Toole P.W."/>
        </authorList>
    </citation>
    <scope>NUCLEOTIDE SEQUENCE [LARGE SCALE GENOMIC DNA]</scope>
    <source>
        <strain evidence="3 4">DSM 20593</strain>
    </source>
</reference>
<dbReference type="RefSeq" id="WP_057755909.1">
    <property type="nucleotide sequence ID" value="NZ_JQBP01000005.1"/>
</dbReference>
<feature type="domain" description="5'-Nucleotidase C-terminal" evidence="2">
    <location>
        <begin position="300"/>
        <end position="415"/>
    </location>
</feature>
<dbReference type="GO" id="GO:0030288">
    <property type="term" value="C:outer membrane-bounded periplasmic space"/>
    <property type="evidence" value="ECO:0007669"/>
    <property type="project" value="TreeGrafter"/>
</dbReference>
<evidence type="ECO:0000313" key="3">
    <source>
        <dbReference type="EMBL" id="KRN74809.1"/>
    </source>
</evidence>
<dbReference type="Gene3D" id="3.90.780.10">
    <property type="entry name" value="5'-Nucleotidase, C-terminal domain"/>
    <property type="match status" value="1"/>
</dbReference>
<protein>
    <recommendedName>
        <fullName evidence="2">5'-Nucleotidase C-terminal domain-containing protein</fullName>
    </recommendedName>
</protein>
<dbReference type="InterPro" id="IPR006146">
    <property type="entry name" value="5'-Nucleotdase_CS"/>
</dbReference>
<dbReference type="SUPFAM" id="SSF55816">
    <property type="entry name" value="5'-nucleotidase (syn. UDP-sugar hydrolase), C-terminal domain"/>
    <property type="match status" value="1"/>
</dbReference>
<dbReference type="OrthoDB" id="9793179at2"/>
<dbReference type="PRINTS" id="PR01607">
    <property type="entry name" value="APYRASEFAMLY"/>
</dbReference>
<keyword evidence="1" id="KW-0378">Hydrolase</keyword>
<dbReference type="GO" id="GO:0000166">
    <property type="term" value="F:nucleotide binding"/>
    <property type="evidence" value="ECO:0007669"/>
    <property type="project" value="UniProtKB-KW"/>
</dbReference>
<dbReference type="GO" id="GO:0046872">
    <property type="term" value="F:metal ion binding"/>
    <property type="evidence" value="ECO:0007669"/>
    <property type="project" value="InterPro"/>
</dbReference>
<dbReference type="PIRSF" id="PIRSF036361">
    <property type="entry name" value="YunD"/>
    <property type="match status" value="1"/>
</dbReference>
<dbReference type="GO" id="GO:0009166">
    <property type="term" value="P:nucleotide catabolic process"/>
    <property type="evidence" value="ECO:0007669"/>
    <property type="project" value="InterPro"/>
</dbReference>
<dbReference type="InterPro" id="IPR036907">
    <property type="entry name" value="5'-Nucleotdase_C_sf"/>
</dbReference>
<name>A0A0R2JBY8_9LACO</name>
<dbReference type="PATRIC" id="fig|1616.3.peg.1115"/>
<dbReference type="CDD" id="cd00845">
    <property type="entry name" value="MPP_UshA_N_like"/>
    <property type="match status" value="1"/>
</dbReference>
<dbReference type="Proteomes" id="UP000051655">
    <property type="component" value="Unassembled WGS sequence"/>
</dbReference>
<comment type="caution">
    <text evidence="3">The sequence shown here is derived from an EMBL/GenBank/DDBJ whole genome shotgun (WGS) entry which is preliminary data.</text>
</comment>
<keyword evidence="4" id="KW-1185">Reference proteome</keyword>
<gene>
    <name evidence="3" type="ORF">IV73_GL001086</name>
</gene>
<evidence type="ECO:0000256" key="1">
    <source>
        <dbReference type="RuleBase" id="RU362119"/>
    </source>
</evidence>
<dbReference type="PANTHER" id="PTHR11575:SF23">
    <property type="entry name" value="5-NUCLEOTIDASE FAMILY PROTEIN"/>
    <property type="match status" value="1"/>
</dbReference>
<dbReference type="SUPFAM" id="SSF56300">
    <property type="entry name" value="Metallo-dependent phosphatases"/>
    <property type="match status" value="1"/>
</dbReference>
<comment type="similarity">
    <text evidence="1">Belongs to the 5'-nucleotidase family.</text>
</comment>
<organism evidence="3 4">
    <name type="scientific">Weissella kandleri</name>
    <dbReference type="NCBI Taxonomy" id="1616"/>
    <lineage>
        <taxon>Bacteria</taxon>
        <taxon>Bacillati</taxon>
        <taxon>Bacillota</taxon>
        <taxon>Bacilli</taxon>
        <taxon>Lactobacillales</taxon>
        <taxon>Lactobacillaceae</taxon>
        <taxon>Weissella</taxon>
    </lineage>
</organism>
<dbReference type="GO" id="GO:0008768">
    <property type="term" value="F:UDP-sugar diphosphatase activity"/>
    <property type="evidence" value="ECO:0007669"/>
    <property type="project" value="TreeGrafter"/>
</dbReference>
<dbReference type="EMBL" id="JQBP01000005">
    <property type="protein sequence ID" value="KRN74809.1"/>
    <property type="molecule type" value="Genomic_DNA"/>
</dbReference>
<dbReference type="InterPro" id="IPR029052">
    <property type="entry name" value="Metallo-depent_PP-like"/>
</dbReference>
<proteinExistence type="inferred from homology"/>
<dbReference type="Gene3D" id="3.60.21.10">
    <property type="match status" value="1"/>
</dbReference>
<keyword evidence="1" id="KW-0547">Nucleotide-binding</keyword>
<dbReference type="PROSITE" id="PS00785">
    <property type="entry name" value="5_NUCLEOTIDASE_1"/>
    <property type="match status" value="1"/>
</dbReference>
<dbReference type="AlphaFoldDB" id="A0A0R2JBY8"/>
<evidence type="ECO:0000313" key="4">
    <source>
        <dbReference type="Proteomes" id="UP000051655"/>
    </source>
</evidence>